<evidence type="ECO:0000313" key="4">
    <source>
        <dbReference type="Proteomes" id="UP001589747"/>
    </source>
</evidence>
<evidence type="ECO:0000313" key="3">
    <source>
        <dbReference type="EMBL" id="MFB9328843.1"/>
    </source>
</evidence>
<proteinExistence type="inferred from homology"/>
<protein>
    <submittedName>
        <fullName evidence="3">YciI family protein</fullName>
    </submittedName>
</protein>
<accession>A0ABV5KWM6</accession>
<dbReference type="EMBL" id="JBHMDO010000038">
    <property type="protein sequence ID" value="MFB9328843.1"/>
    <property type="molecule type" value="Genomic_DNA"/>
</dbReference>
<dbReference type="Gene3D" id="3.30.70.1060">
    <property type="entry name" value="Dimeric alpha+beta barrel"/>
    <property type="match status" value="1"/>
</dbReference>
<dbReference type="InterPro" id="IPR011008">
    <property type="entry name" value="Dimeric_a/b-barrel"/>
</dbReference>
<dbReference type="InterPro" id="IPR005545">
    <property type="entry name" value="YCII"/>
</dbReference>
<reference evidence="3 4" key="1">
    <citation type="submission" date="2024-09" db="EMBL/GenBank/DDBJ databases">
        <authorList>
            <person name="Sun Q."/>
            <person name="Mori K."/>
        </authorList>
    </citation>
    <scope>NUCLEOTIDE SEQUENCE [LARGE SCALE GENOMIC DNA]</scope>
    <source>
        <strain evidence="3 4">TISTR 2452</strain>
    </source>
</reference>
<evidence type="ECO:0000259" key="2">
    <source>
        <dbReference type="Pfam" id="PF03795"/>
    </source>
</evidence>
<dbReference type="SUPFAM" id="SSF54909">
    <property type="entry name" value="Dimeric alpha+beta barrel"/>
    <property type="match status" value="1"/>
</dbReference>
<feature type="domain" description="YCII-related" evidence="2">
    <location>
        <begin position="1"/>
        <end position="103"/>
    </location>
</feature>
<name>A0ABV5KWM6_9BACL</name>
<dbReference type="Pfam" id="PF03795">
    <property type="entry name" value="YCII"/>
    <property type="match status" value="1"/>
</dbReference>
<dbReference type="Proteomes" id="UP001589747">
    <property type="component" value="Unassembled WGS sequence"/>
</dbReference>
<dbReference type="RefSeq" id="WP_377498548.1">
    <property type="nucleotide sequence ID" value="NZ_JBHMDO010000038.1"/>
</dbReference>
<organism evidence="3 4">
    <name type="scientific">Paenibacillus aurantiacus</name>
    <dbReference type="NCBI Taxonomy" id="1936118"/>
    <lineage>
        <taxon>Bacteria</taxon>
        <taxon>Bacillati</taxon>
        <taxon>Bacillota</taxon>
        <taxon>Bacilli</taxon>
        <taxon>Bacillales</taxon>
        <taxon>Paenibacillaceae</taxon>
        <taxon>Paenibacillus</taxon>
    </lineage>
</organism>
<comment type="caution">
    <text evidence="3">The sequence shown here is derived from an EMBL/GenBank/DDBJ whole genome shotgun (WGS) entry which is preliminary data.</text>
</comment>
<dbReference type="PANTHER" id="PTHR35174">
    <property type="entry name" value="BLL7171 PROTEIN-RELATED"/>
    <property type="match status" value="1"/>
</dbReference>
<keyword evidence="4" id="KW-1185">Reference proteome</keyword>
<gene>
    <name evidence="3" type="ORF">ACFFSY_23150</name>
</gene>
<evidence type="ECO:0000256" key="1">
    <source>
        <dbReference type="ARBA" id="ARBA00007689"/>
    </source>
</evidence>
<sequence>MRFILIIKATCFSEAGVNGKRELAEAMDAFHARLAEHGVLVASERLTPSASGIRISFPAQQAEAVVQPGPFDQARDLIAAFTVIEVSDLEEAVAWAKQMPDPNGYGDGQIELRQLAGYEASVGAAAETAASPDLPVFAAKLKKDAIFFASLSI</sequence>
<dbReference type="PANTHER" id="PTHR35174:SF4">
    <property type="entry name" value="BLL7163 PROTEIN"/>
    <property type="match status" value="1"/>
</dbReference>
<comment type="similarity">
    <text evidence="1">Belongs to the YciI family.</text>
</comment>